<keyword evidence="6" id="KW-1185">Reference proteome</keyword>
<organism evidence="4 5">
    <name type="scientific">Nocardioides alpinus</name>
    <dbReference type="NCBI Taxonomy" id="748909"/>
    <lineage>
        <taxon>Bacteria</taxon>
        <taxon>Bacillati</taxon>
        <taxon>Actinomycetota</taxon>
        <taxon>Actinomycetes</taxon>
        <taxon>Propionibacteriales</taxon>
        <taxon>Nocardioidaceae</taxon>
        <taxon>Nocardioides</taxon>
    </lineage>
</organism>
<dbReference type="InterPro" id="IPR005545">
    <property type="entry name" value="YCII"/>
</dbReference>
<reference evidence="3 6" key="3">
    <citation type="submission" date="2017-12" db="EMBL/GenBank/DDBJ databases">
        <title>Pharmacopeia of the Arctic Ocean.</title>
        <authorList>
            <person name="Collins E."/>
            <person name="Ducluzeau A.-L."/>
        </authorList>
    </citation>
    <scope>NUCLEOTIDE SEQUENCE [LARGE SCALE GENOMIC DNA]</scope>
    <source>
        <strain evidence="3 6">DSM 23325</strain>
    </source>
</reference>
<dbReference type="OrthoDB" id="668782at2"/>
<feature type="domain" description="YCII-related" evidence="2">
    <location>
        <begin position="21"/>
        <end position="94"/>
    </location>
</feature>
<evidence type="ECO:0000256" key="1">
    <source>
        <dbReference type="ARBA" id="ARBA00007689"/>
    </source>
</evidence>
<evidence type="ECO:0000313" key="6">
    <source>
        <dbReference type="Proteomes" id="UP000233565"/>
    </source>
</evidence>
<dbReference type="RefSeq" id="WP_091199516.1">
    <property type="nucleotide sequence ID" value="NZ_FOKC01000007.1"/>
</dbReference>
<evidence type="ECO:0000313" key="3">
    <source>
        <dbReference type="EMBL" id="PKH42279.1"/>
    </source>
</evidence>
<dbReference type="Proteomes" id="UP000199113">
    <property type="component" value="Unassembled WGS sequence"/>
</dbReference>
<proteinExistence type="inferred from homology"/>
<dbReference type="InterPro" id="IPR011008">
    <property type="entry name" value="Dimeric_a/b-barrel"/>
</dbReference>
<dbReference type="PANTHER" id="PTHR35174:SF3">
    <property type="entry name" value="BLL7171 PROTEIN"/>
    <property type="match status" value="1"/>
</dbReference>
<accession>A0A1I1A0T5</accession>
<comment type="similarity">
    <text evidence="1">Belongs to the YciI family.</text>
</comment>
<dbReference type="EMBL" id="PJBV01000013">
    <property type="protein sequence ID" value="PKH42279.1"/>
    <property type="molecule type" value="Genomic_DNA"/>
</dbReference>
<dbReference type="PANTHER" id="PTHR35174">
    <property type="entry name" value="BLL7171 PROTEIN-RELATED"/>
    <property type="match status" value="1"/>
</dbReference>
<evidence type="ECO:0000313" key="4">
    <source>
        <dbReference type="EMBL" id="SFB30230.1"/>
    </source>
</evidence>
<evidence type="ECO:0000259" key="2">
    <source>
        <dbReference type="Pfam" id="PF03795"/>
    </source>
</evidence>
<dbReference type="Pfam" id="PF03795">
    <property type="entry name" value="YCII"/>
    <property type="match status" value="1"/>
</dbReference>
<sequence length="110" mass="11730">MHYLLTVIGDTTDPADDSEPGAIDAFNDRLKAEGRWVFGGGLTSPDDATVTDNRGGDVLFTDGPFVESKEFLAGFWVIEADDLDVALALSADASKACHRKIEVRPFGGIA</sequence>
<dbReference type="STRING" id="748909.SAMN05192575_1072"/>
<dbReference type="Proteomes" id="UP000233565">
    <property type="component" value="Unassembled WGS sequence"/>
</dbReference>
<protein>
    <submittedName>
        <fullName evidence="4">YCII-related domain-containing protein</fullName>
    </submittedName>
</protein>
<name>A0A1I1A0T5_9ACTN</name>
<dbReference type="AlphaFoldDB" id="A0A1I1A0T5"/>
<dbReference type="Gene3D" id="3.30.70.1060">
    <property type="entry name" value="Dimeric alpha+beta barrel"/>
    <property type="match status" value="1"/>
</dbReference>
<reference evidence="4" key="2">
    <citation type="submission" date="2016-10" db="EMBL/GenBank/DDBJ databases">
        <authorList>
            <person name="de Groot N.N."/>
        </authorList>
    </citation>
    <scope>NUCLEOTIDE SEQUENCE [LARGE SCALE GENOMIC DNA]</scope>
    <source>
        <strain evidence="4">CGMCC 1.10697</strain>
    </source>
</reference>
<dbReference type="EMBL" id="FOKC01000007">
    <property type="protein sequence ID" value="SFB30230.1"/>
    <property type="molecule type" value="Genomic_DNA"/>
</dbReference>
<evidence type="ECO:0000313" key="5">
    <source>
        <dbReference type="Proteomes" id="UP000199113"/>
    </source>
</evidence>
<dbReference type="SUPFAM" id="SSF54909">
    <property type="entry name" value="Dimeric alpha+beta barrel"/>
    <property type="match status" value="1"/>
</dbReference>
<gene>
    <name evidence="3" type="ORF">CXG46_07410</name>
    <name evidence="4" type="ORF">SAMN05192575_1072</name>
</gene>
<reference evidence="5" key="1">
    <citation type="submission" date="2016-10" db="EMBL/GenBank/DDBJ databases">
        <authorList>
            <person name="Varghese N."/>
            <person name="Submissions S."/>
        </authorList>
    </citation>
    <scope>NUCLEOTIDE SEQUENCE [LARGE SCALE GENOMIC DNA]</scope>
    <source>
        <strain evidence="5">CGMCC 1.10697</strain>
    </source>
</reference>